<accession>A0A6A5KKZ9</accession>
<evidence type="ECO:0000313" key="4">
    <source>
        <dbReference type="Proteomes" id="UP000800040"/>
    </source>
</evidence>
<evidence type="ECO:0008006" key="5">
    <source>
        <dbReference type="Google" id="ProtNLM"/>
    </source>
</evidence>
<evidence type="ECO:0000313" key="3">
    <source>
        <dbReference type="EMBL" id="KAF1834143.1"/>
    </source>
</evidence>
<evidence type="ECO:0000256" key="2">
    <source>
        <dbReference type="SAM" id="SignalP"/>
    </source>
</evidence>
<dbReference type="AlphaFoldDB" id="A0A6A5KKZ9"/>
<dbReference type="Proteomes" id="UP000800040">
    <property type="component" value="Unassembled WGS sequence"/>
</dbReference>
<organism evidence="3 4">
    <name type="scientific">Decorospora gaudefroyi</name>
    <dbReference type="NCBI Taxonomy" id="184978"/>
    <lineage>
        <taxon>Eukaryota</taxon>
        <taxon>Fungi</taxon>
        <taxon>Dikarya</taxon>
        <taxon>Ascomycota</taxon>
        <taxon>Pezizomycotina</taxon>
        <taxon>Dothideomycetes</taxon>
        <taxon>Pleosporomycetidae</taxon>
        <taxon>Pleosporales</taxon>
        <taxon>Pleosporineae</taxon>
        <taxon>Pleosporaceae</taxon>
        <taxon>Decorospora</taxon>
    </lineage>
</organism>
<dbReference type="PANTHER" id="PTHR36578">
    <property type="entry name" value="CHROMOSOME 15, WHOLE GENOME SHOTGUN SEQUENCE"/>
    <property type="match status" value="1"/>
</dbReference>
<reference evidence="3" key="1">
    <citation type="submission" date="2020-01" db="EMBL/GenBank/DDBJ databases">
        <authorList>
            <consortium name="DOE Joint Genome Institute"/>
            <person name="Haridas S."/>
            <person name="Albert R."/>
            <person name="Binder M."/>
            <person name="Bloem J."/>
            <person name="Labutti K."/>
            <person name="Salamov A."/>
            <person name="Andreopoulos B."/>
            <person name="Baker S.E."/>
            <person name="Barry K."/>
            <person name="Bills G."/>
            <person name="Bluhm B.H."/>
            <person name="Cannon C."/>
            <person name="Castanera R."/>
            <person name="Culley D.E."/>
            <person name="Daum C."/>
            <person name="Ezra D."/>
            <person name="Gonzalez J.B."/>
            <person name="Henrissat B."/>
            <person name="Kuo A."/>
            <person name="Liang C."/>
            <person name="Lipzen A."/>
            <person name="Lutzoni F."/>
            <person name="Magnuson J."/>
            <person name="Mondo S."/>
            <person name="Nolan M."/>
            <person name="Ohm R."/>
            <person name="Pangilinan J."/>
            <person name="Park H.-J."/>
            <person name="Ramirez L."/>
            <person name="Alfaro M."/>
            <person name="Sun H."/>
            <person name="Tritt A."/>
            <person name="Yoshinaga Y."/>
            <person name="Zwiers L.-H."/>
            <person name="Turgeon B.G."/>
            <person name="Goodwin S.B."/>
            <person name="Spatafora J.W."/>
            <person name="Crous P.W."/>
            <person name="Grigoriev I.V."/>
        </authorList>
    </citation>
    <scope>NUCLEOTIDE SEQUENCE</scope>
    <source>
        <strain evidence="3">P77</strain>
    </source>
</reference>
<feature type="chain" id="PRO_5025450348" description="Apple domain-containing protein" evidence="2">
    <location>
        <begin position="17"/>
        <end position="252"/>
    </location>
</feature>
<evidence type="ECO:0000256" key="1">
    <source>
        <dbReference type="SAM" id="MobiDB-lite"/>
    </source>
</evidence>
<feature type="region of interest" description="Disordered" evidence="1">
    <location>
        <begin position="143"/>
        <end position="168"/>
    </location>
</feature>
<feature type="compositionally biased region" description="Low complexity" evidence="1">
    <location>
        <begin position="148"/>
        <end position="168"/>
    </location>
</feature>
<gene>
    <name evidence="3" type="ORF">BDW02DRAFT_598499</name>
</gene>
<sequence>MHPSLLLISLASFASALEPISTDIPGFTTTALDNAAIQAPPGCNGKDTYITVKTFPADDPFDAQRCAQACEAETQFNLDHLNGRAICRFFNFYMSLKNGLPDQQVCALYTQAWDASYATNEGQWRGDDHYTITGSYAFTNTTHDSDEPGCSSSSVTPPSTLTTTTSTGAPPAPTCAAIGLCCMNVAPWSTNSAIWGGPCGYTPDNPSELIGARCIFRPAASGSASCPTGLMAACCQGFIPGQCALGTRCTRM</sequence>
<dbReference type="EMBL" id="ML975307">
    <property type="protein sequence ID" value="KAF1834143.1"/>
    <property type="molecule type" value="Genomic_DNA"/>
</dbReference>
<keyword evidence="4" id="KW-1185">Reference proteome</keyword>
<keyword evidence="2" id="KW-0732">Signal</keyword>
<dbReference type="PANTHER" id="PTHR36578:SF1">
    <property type="entry name" value="APPLE DOMAIN-CONTAINING PROTEIN"/>
    <property type="match status" value="1"/>
</dbReference>
<feature type="signal peptide" evidence="2">
    <location>
        <begin position="1"/>
        <end position="16"/>
    </location>
</feature>
<proteinExistence type="predicted"/>
<protein>
    <recommendedName>
        <fullName evidence="5">Apple domain-containing protein</fullName>
    </recommendedName>
</protein>
<dbReference type="OrthoDB" id="271448at2759"/>
<name>A0A6A5KKZ9_9PLEO</name>